<dbReference type="Proteomes" id="UP000061457">
    <property type="component" value="Chromosome I"/>
</dbReference>
<dbReference type="Pfam" id="PF00932">
    <property type="entry name" value="LTD"/>
    <property type="match status" value="2"/>
</dbReference>
<protein>
    <recommendedName>
        <fullName evidence="1">LTD domain-containing protein</fullName>
    </recommendedName>
</protein>
<dbReference type="AlphaFoldDB" id="A0A0S2K059"/>
<evidence type="ECO:0000313" key="2">
    <source>
        <dbReference type="EMBL" id="ALO41585.1"/>
    </source>
</evidence>
<evidence type="ECO:0000259" key="1">
    <source>
        <dbReference type="PROSITE" id="PS51841"/>
    </source>
</evidence>
<dbReference type="STRING" id="161398.PP2015_1069"/>
<dbReference type="EMBL" id="CP013187">
    <property type="protein sequence ID" value="ALO41585.1"/>
    <property type="molecule type" value="Genomic_DNA"/>
</dbReference>
<dbReference type="KEGG" id="pphe:PP2015_1069"/>
<dbReference type="InterPro" id="IPR001322">
    <property type="entry name" value="Lamin_tail_dom"/>
</dbReference>
<dbReference type="OrthoDB" id="6294868at2"/>
<dbReference type="SUPFAM" id="SSF74853">
    <property type="entry name" value="Lamin A/C globular tail domain"/>
    <property type="match status" value="2"/>
</dbReference>
<dbReference type="PATRIC" id="fig|161398.10.peg.1089"/>
<reference evidence="2 3" key="1">
    <citation type="submission" date="2015-11" db="EMBL/GenBank/DDBJ databases">
        <authorList>
            <person name="Zhang Y."/>
            <person name="Guo Z."/>
        </authorList>
    </citation>
    <scope>NUCLEOTIDE SEQUENCE [LARGE SCALE GENOMIC DNA]</scope>
    <source>
        <strain evidence="2 3">KCTC 12086</strain>
    </source>
</reference>
<dbReference type="Gene3D" id="2.60.40.1260">
    <property type="entry name" value="Lamin Tail domain"/>
    <property type="match status" value="2"/>
</dbReference>
<dbReference type="InterPro" id="IPR036415">
    <property type="entry name" value="Lamin_tail_dom_sf"/>
</dbReference>
<dbReference type="PROSITE" id="PS51841">
    <property type="entry name" value="LTD"/>
    <property type="match status" value="1"/>
</dbReference>
<name>A0A0S2K059_9GAMM</name>
<accession>A0A0S2K059</accession>
<gene>
    <name evidence="2" type="ORF">PP2015_1069</name>
</gene>
<feature type="domain" description="LTD" evidence="1">
    <location>
        <begin position="53"/>
        <end position="162"/>
    </location>
</feature>
<sequence length="273" mass="31200">MSYFTLDDLEKAQSLVFSKDKLRTWQQLSELLTTQLDTVKKEPDPFSTWWNTNFALFSSVQVQISAVNAGFASFEDEYIEIGNFGPSIIDLSGWRLNAGSEGQDYDFNKHTLLFPQDVIRVYTNHENAYSFDSRRPILNNKGDTVSLYDNQSNLVSCYAYGRDTHHDVGITHIFFDGNDPKKESDEYIEIGNLGNHIIDLSLWEITSNGGQRFQFPVGSKLMPHSELRVYTNHIDESTGGYSFNSNRAIWNNNGDVGKLFDYQKMLVSEYAYA</sequence>
<proteinExistence type="predicted"/>
<dbReference type="RefSeq" id="WP_058029313.1">
    <property type="nucleotide sequence ID" value="NZ_CP013187.1"/>
</dbReference>
<evidence type="ECO:0000313" key="3">
    <source>
        <dbReference type="Proteomes" id="UP000061457"/>
    </source>
</evidence>
<organism evidence="2 3">
    <name type="scientific">Pseudoalteromonas phenolica</name>
    <dbReference type="NCBI Taxonomy" id="161398"/>
    <lineage>
        <taxon>Bacteria</taxon>
        <taxon>Pseudomonadati</taxon>
        <taxon>Pseudomonadota</taxon>
        <taxon>Gammaproteobacteria</taxon>
        <taxon>Alteromonadales</taxon>
        <taxon>Pseudoalteromonadaceae</taxon>
        <taxon>Pseudoalteromonas</taxon>
    </lineage>
</organism>
<keyword evidence="3" id="KW-1185">Reference proteome</keyword>